<comment type="caution">
    <text evidence="7">The sequence shown here is derived from an EMBL/GenBank/DDBJ whole genome shotgun (WGS) entry which is preliminary data.</text>
</comment>
<dbReference type="PANTHER" id="PTHR42852:SF6">
    <property type="entry name" value="THIOL:DISULFIDE INTERCHANGE PROTEIN DSBE"/>
    <property type="match status" value="1"/>
</dbReference>
<evidence type="ECO:0000259" key="6">
    <source>
        <dbReference type="PROSITE" id="PS51352"/>
    </source>
</evidence>
<organism evidence="7 8">
    <name type="scientific">Flavobacterium lacus</name>
    <dbReference type="NCBI Taxonomy" id="1353778"/>
    <lineage>
        <taxon>Bacteria</taxon>
        <taxon>Pseudomonadati</taxon>
        <taxon>Bacteroidota</taxon>
        <taxon>Flavobacteriia</taxon>
        <taxon>Flavobacteriales</taxon>
        <taxon>Flavobacteriaceae</taxon>
        <taxon>Flavobacterium</taxon>
    </lineage>
</organism>
<evidence type="ECO:0000256" key="4">
    <source>
        <dbReference type="ARBA" id="ARBA00023284"/>
    </source>
</evidence>
<dbReference type="GO" id="GO:0016209">
    <property type="term" value="F:antioxidant activity"/>
    <property type="evidence" value="ECO:0007669"/>
    <property type="project" value="InterPro"/>
</dbReference>
<evidence type="ECO:0000256" key="5">
    <source>
        <dbReference type="SAM" id="SignalP"/>
    </source>
</evidence>
<dbReference type="Pfam" id="PF00578">
    <property type="entry name" value="AhpC-TSA"/>
    <property type="match status" value="1"/>
</dbReference>
<reference evidence="7 8" key="1">
    <citation type="submission" date="2018-06" db="EMBL/GenBank/DDBJ databases">
        <title>Genomic Encyclopedia of Type Strains, Phase III (KMG-III): the genomes of soil and plant-associated and newly described type strains.</title>
        <authorList>
            <person name="Whitman W."/>
        </authorList>
    </citation>
    <scope>NUCLEOTIDE SEQUENCE [LARGE SCALE GENOMIC DNA]</scope>
    <source>
        <strain evidence="7 8">CGMCC 1.12504</strain>
    </source>
</reference>
<dbReference type="RefSeq" id="WP_112086276.1">
    <property type="nucleotide sequence ID" value="NZ_QLSV01000008.1"/>
</dbReference>
<dbReference type="EMBL" id="QLSV01000008">
    <property type="protein sequence ID" value="RAR47598.1"/>
    <property type="molecule type" value="Genomic_DNA"/>
</dbReference>
<dbReference type="CDD" id="cd02966">
    <property type="entry name" value="TlpA_like_family"/>
    <property type="match status" value="1"/>
</dbReference>
<keyword evidence="3" id="KW-1015">Disulfide bond</keyword>
<dbReference type="InterPro" id="IPR000866">
    <property type="entry name" value="AhpC/TSA"/>
</dbReference>
<dbReference type="GO" id="GO:0017004">
    <property type="term" value="P:cytochrome complex assembly"/>
    <property type="evidence" value="ECO:0007669"/>
    <property type="project" value="UniProtKB-KW"/>
</dbReference>
<dbReference type="InterPro" id="IPR036249">
    <property type="entry name" value="Thioredoxin-like_sf"/>
</dbReference>
<name>A0A328WWC4_9FLAO</name>
<feature type="domain" description="Thioredoxin" evidence="6">
    <location>
        <begin position="21"/>
        <end position="156"/>
    </location>
</feature>
<protein>
    <submittedName>
        <fullName evidence="7">Peroxiredoxin</fullName>
    </submittedName>
</protein>
<dbReference type="AlphaFoldDB" id="A0A328WWC4"/>
<evidence type="ECO:0000256" key="3">
    <source>
        <dbReference type="ARBA" id="ARBA00023157"/>
    </source>
</evidence>
<dbReference type="SUPFAM" id="SSF52833">
    <property type="entry name" value="Thioredoxin-like"/>
    <property type="match status" value="1"/>
</dbReference>
<keyword evidence="2" id="KW-0201">Cytochrome c-type biogenesis</keyword>
<keyword evidence="4" id="KW-0676">Redox-active center</keyword>
<proteinExistence type="predicted"/>
<keyword evidence="5" id="KW-0732">Signal</keyword>
<sequence length="156" mass="17579">MKKVVFILLLFCASINVQAQLKIGDQLPEVILNTQDNDAFMLTSFKGKYVLIDFWAAWCGPCRVANKKLVKLYTATPRDQFEIIGLSLDVKPELWKKAIVKDQINYTQVIDAKGFDAPTAIQFGVEQLPSSFLFNPEGTLIAIDPTEDQIKKILKN</sequence>
<dbReference type="GO" id="GO:0016491">
    <property type="term" value="F:oxidoreductase activity"/>
    <property type="evidence" value="ECO:0007669"/>
    <property type="project" value="InterPro"/>
</dbReference>
<dbReference type="Gene3D" id="3.40.30.10">
    <property type="entry name" value="Glutaredoxin"/>
    <property type="match status" value="1"/>
</dbReference>
<evidence type="ECO:0000256" key="1">
    <source>
        <dbReference type="ARBA" id="ARBA00004196"/>
    </source>
</evidence>
<keyword evidence="8" id="KW-1185">Reference proteome</keyword>
<dbReference type="InterPro" id="IPR050553">
    <property type="entry name" value="Thioredoxin_ResA/DsbE_sf"/>
</dbReference>
<comment type="subcellular location">
    <subcellularLocation>
        <location evidence="1">Cell envelope</location>
    </subcellularLocation>
</comment>
<feature type="chain" id="PRO_5016256436" evidence="5">
    <location>
        <begin position="20"/>
        <end position="156"/>
    </location>
</feature>
<dbReference type="PANTHER" id="PTHR42852">
    <property type="entry name" value="THIOL:DISULFIDE INTERCHANGE PROTEIN DSBE"/>
    <property type="match status" value="1"/>
</dbReference>
<dbReference type="InterPro" id="IPR013766">
    <property type="entry name" value="Thioredoxin_domain"/>
</dbReference>
<accession>A0A328WWC4</accession>
<dbReference type="GO" id="GO:0030313">
    <property type="term" value="C:cell envelope"/>
    <property type="evidence" value="ECO:0007669"/>
    <property type="project" value="UniProtKB-SubCell"/>
</dbReference>
<dbReference type="Proteomes" id="UP000249518">
    <property type="component" value="Unassembled WGS sequence"/>
</dbReference>
<evidence type="ECO:0000313" key="7">
    <source>
        <dbReference type="EMBL" id="RAR47598.1"/>
    </source>
</evidence>
<dbReference type="OrthoDB" id="9815205at2"/>
<dbReference type="PROSITE" id="PS51352">
    <property type="entry name" value="THIOREDOXIN_2"/>
    <property type="match status" value="1"/>
</dbReference>
<gene>
    <name evidence="7" type="ORF">B0I10_108101</name>
</gene>
<evidence type="ECO:0000256" key="2">
    <source>
        <dbReference type="ARBA" id="ARBA00022748"/>
    </source>
</evidence>
<feature type="signal peptide" evidence="5">
    <location>
        <begin position="1"/>
        <end position="19"/>
    </location>
</feature>
<evidence type="ECO:0000313" key="8">
    <source>
        <dbReference type="Proteomes" id="UP000249518"/>
    </source>
</evidence>